<dbReference type="Proteomes" id="UP001500620">
    <property type="component" value="Unassembled WGS sequence"/>
</dbReference>
<dbReference type="InterPro" id="IPR020472">
    <property type="entry name" value="WD40_PAC1"/>
</dbReference>
<keyword evidence="1 3" id="KW-0853">WD repeat</keyword>
<dbReference type="SMART" id="SM00320">
    <property type="entry name" value="WD40"/>
    <property type="match status" value="12"/>
</dbReference>
<feature type="repeat" description="WD" evidence="3">
    <location>
        <begin position="1145"/>
        <end position="1189"/>
    </location>
</feature>
<dbReference type="PRINTS" id="PR00320">
    <property type="entry name" value="GPROTEINBRPT"/>
</dbReference>
<keyword evidence="2" id="KW-0677">Repeat</keyword>
<dbReference type="EMBL" id="BAABAT010000054">
    <property type="protein sequence ID" value="GAA4262705.1"/>
    <property type="molecule type" value="Genomic_DNA"/>
</dbReference>
<dbReference type="CDD" id="cd00200">
    <property type="entry name" value="WD40"/>
    <property type="match status" value="1"/>
</dbReference>
<evidence type="ECO:0000313" key="4">
    <source>
        <dbReference type="EMBL" id="GAA4262705.1"/>
    </source>
</evidence>
<evidence type="ECO:0000256" key="3">
    <source>
        <dbReference type="PROSITE-ProRule" id="PRU00221"/>
    </source>
</evidence>
<keyword evidence="5" id="KW-1185">Reference proteome</keyword>
<dbReference type="Pfam" id="PF00400">
    <property type="entry name" value="WD40"/>
    <property type="match status" value="5"/>
</dbReference>
<evidence type="ECO:0000256" key="1">
    <source>
        <dbReference type="ARBA" id="ARBA00022574"/>
    </source>
</evidence>
<dbReference type="PANTHER" id="PTHR19855">
    <property type="entry name" value="WD40 REPEAT PROTEIN 12, 37"/>
    <property type="match status" value="1"/>
</dbReference>
<comment type="caution">
    <text evidence="4">The sequence shown here is derived from an EMBL/GenBank/DDBJ whole genome shotgun (WGS) entry which is preliminary data.</text>
</comment>
<feature type="repeat" description="WD" evidence="3">
    <location>
        <begin position="965"/>
        <end position="1001"/>
    </location>
</feature>
<dbReference type="InterPro" id="IPR027417">
    <property type="entry name" value="P-loop_NTPase"/>
</dbReference>
<reference evidence="5" key="1">
    <citation type="journal article" date="2019" name="Int. J. Syst. Evol. Microbiol.">
        <title>The Global Catalogue of Microorganisms (GCM) 10K type strain sequencing project: providing services to taxonomists for standard genome sequencing and annotation.</title>
        <authorList>
            <consortium name="The Broad Institute Genomics Platform"/>
            <consortium name="The Broad Institute Genome Sequencing Center for Infectious Disease"/>
            <person name="Wu L."/>
            <person name="Ma J."/>
        </authorList>
    </citation>
    <scope>NUCLEOTIDE SEQUENCE [LARGE SCALE GENOMIC DNA]</scope>
    <source>
        <strain evidence="5">JCM 17441</strain>
    </source>
</reference>
<dbReference type="Gene3D" id="2.130.10.10">
    <property type="entry name" value="YVTN repeat-like/Quinoprotein amine dehydrogenase"/>
    <property type="match status" value="4"/>
</dbReference>
<dbReference type="PROSITE" id="PS50082">
    <property type="entry name" value="WD_REPEATS_2"/>
    <property type="match status" value="6"/>
</dbReference>
<dbReference type="PROSITE" id="PS50294">
    <property type="entry name" value="WD_REPEATS_REGION"/>
    <property type="match status" value="2"/>
</dbReference>
<protein>
    <submittedName>
        <fullName evidence="4">Uncharacterized protein</fullName>
    </submittedName>
</protein>
<feature type="repeat" description="WD" evidence="3">
    <location>
        <begin position="1012"/>
        <end position="1046"/>
    </location>
</feature>
<name>A0ABP8DRU2_9ACTN</name>
<dbReference type="InterPro" id="IPR001680">
    <property type="entry name" value="WD40_rpt"/>
</dbReference>
<dbReference type="InterPro" id="IPR036322">
    <property type="entry name" value="WD40_repeat_dom_sf"/>
</dbReference>
<sequence>MTEAAASPPVRFVPIAIGHYDDAGYESLPVEREVGRVARALSAFGAVRDHWDTPMPERGADAINKRLHAWSSGEEIHHSVLYWVGHGWSNGREAALATARTPRNMQILGISPDQLAAALNRRNAGSEQGWTLVVIDACQSKRYAELLAGAMFFDQFGGRRALLVSASGEGAAWIGDFSTNLEHCLDHTFAAVDEIPLPALGRELQRTLLDGQAIDLGIGDAALVRRRPALRTLTPFDIADEMRRVLARLTPEERTHFIPKARSDDNTEYPWFFEGREAEQRAIIRWLRERGAGMLVVTGPPGCGKSAILGHLLVQSRPALRATLSRLGLLTVLPDEFRPDDEVFDAALLLTGSTPADAIAAIATAAALGPVPAVDSVNELSAWLLEAMAGRPGAFTVIVDALDEARQPLVIADLVLRRLAGLPRVRLVVGTRRSTADGLGLPQPSEQDILDAFDVAPADLVDVGGDPAAVSRYVTRRLAYAYDRGELAGVDPATFDDVALLVGADRDFLFARLAVHEVIERPALLAADRLRTLLEGDHRSLFATAARRIEEADPRFHALIHALAYARGRGAPIADGVWTTIARALSPGTAPGPLNGDAIALLRARAMPYLMVDLQDGQTVYRLAHRTFQEEVTAADDEATIARRHARILAALLTDAADGAQLNPYVVRHLSEHAALAGPVGWAMLAERPAVLDALDQQALGADAVRYAFGRPKVPAEIAGVIGARHRLVGAAVHDRRGLRRLAVARHTGRSRFDDPPHPGENGHWTLQAAWLVRQALHHTLSGAASAACSLAALRGADGSALLAVGGADGSVQIWDPLVGRPIGAPIAGHRDAVRAMATVAHDDGRATLLTGSLDGTIRIVDPTTGESAAAPFIGNTRPVWSIAALRGRAGDTLVAAGTDGGTVWVWSLDTGDPVGPPLTGLPGPVSAMATFTAPDGADVIVAGDSEGGLRAWDPYTGATAGAAIAGHGRAVTALAGFTDGPTGRALLAAGTDDGVVQLWDPVTGAPAGAPLVGHTRRIWAVVAAHADGATRLATAGDDRTVLVWEPLGPGRPLAVLAGHTDGVLAAAVVPGPHGSPLLATGGHDRTVRIWDPFDEDGDTAGRPEAGVVSLAPVVDRAGAVRLAGGGSDGRVRLWDPSGPAPVELAGRYGRINALATVADAAGNALLATGGEDGAVRLWEPDTGDAAGEELLGHAGPVIALAPVPDRRGRRLLAAGAANGAVHVWDLDTGRRVERRPAADLGGLLALTALPGRRSRLAIGGWDGAVRLWDPLRRWPAEVTLRCGTRFVTALAPLAGARAHPLLAVGGAGGTVELWDLAARRPVGAALGGHEGRVWAMTAIGAGPGRWLLATGDEAGTLRIWDPAAGAVRHSVPIGTPIYGISAGSSSIALGTADGLILLGRDALLPPYPEGGP</sequence>
<dbReference type="PANTHER" id="PTHR19855:SF11">
    <property type="entry name" value="RIBOSOME BIOGENESIS PROTEIN WDR12"/>
    <property type="match status" value="1"/>
</dbReference>
<proteinExistence type="predicted"/>
<accession>A0ABP8DRU2</accession>
<dbReference type="PROSITE" id="PS00678">
    <property type="entry name" value="WD_REPEATS_1"/>
    <property type="match status" value="1"/>
</dbReference>
<dbReference type="RefSeq" id="WP_345140494.1">
    <property type="nucleotide sequence ID" value="NZ_BAABAT010000054.1"/>
</dbReference>
<feature type="repeat" description="WD" evidence="3">
    <location>
        <begin position="1191"/>
        <end position="1235"/>
    </location>
</feature>
<gene>
    <name evidence="4" type="ORF">GCM10022255_100620</name>
</gene>
<dbReference type="SUPFAM" id="SSF50978">
    <property type="entry name" value="WD40 repeat-like"/>
    <property type="match status" value="2"/>
</dbReference>
<feature type="repeat" description="WD" evidence="3">
    <location>
        <begin position="1057"/>
        <end position="1092"/>
    </location>
</feature>
<evidence type="ECO:0000313" key="5">
    <source>
        <dbReference type="Proteomes" id="UP001500620"/>
    </source>
</evidence>
<dbReference type="InterPro" id="IPR019775">
    <property type="entry name" value="WD40_repeat_CS"/>
</dbReference>
<organism evidence="4 5">
    <name type="scientific">Dactylosporangium darangshiense</name>
    <dbReference type="NCBI Taxonomy" id="579108"/>
    <lineage>
        <taxon>Bacteria</taxon>
        <taxon>Bacillati</taxon>
        <taxon>Actinomycetota</taxon>
        <taxon>Actinomycetes</taxon>
        <taxon>Micromonosporales</taxon>
        <taxon>Micromonosporaceae</taxon>
        <taxon>Dactylosporangium</taxon>
    </lineage>
</organism>
<feature type="repeat" description="WD" evidence="3">
    <location>
        <begin position="802"/>
        <end position="816"/>
    </location>
</feature>
<dbReference type="InterPro" id="IPR015943">
    <property type="entry name" value="WD40/YVTN_repeat-like_dom_sf"/>
</dbReference>
<dbReference type="SUPFAM" id="SSF52540">
    <property type="entry name" value="P-loop containing nucleoside triphosphate hydrolases"/>
    <property type="match status" value="1"/>
</dbReference>
<evidence type="ECO:0000256" key="2">
    <source>
        <dbReference type="ARBA" id="ARBA00022737"/>
    </source>
</evidence>